<keyword evidence="2" id="KW-1133">Transmembrane helix</keyword>
<accession>A0A8X9A4V9</accession>
<reference evidence="3" key="2">
    <citation type="submission" date="2020-08" db="EMBL/GenBank/DDBJ databases">
        <title>Plant Genome Project.</title>
        <authorList>
            <person name="Zhang R.-G."/>
        </authorList>
    </citation>
    <scope>NUCLEOTIDE SEQUENCE</scope>
    <source>
        <strain evidence="3">Huo1</strain>
        <tissue evidence="3">Leaf</tissue>
    </source>
</reference>
<evidence type="ECO:0000256" key="2">
    <source>
        <dbReference type="SAM" id="Phobius"/>
    </source>
</evidence>
<comment type="caution">
    <text evidence="3">The sequence shown here is derived from an EMBL/GenBank/DDBJ whole genome shotgun (WGS) entry which is preliminary data.</text>
</comment>
<feature type="region of interest" description="Disordered" evidence="1">
    <location>
        <begin position="1"/>
        <end position="22"/>
    </location>
</feature>
<evidence type="ECO:0000313" key="3">
    <source>
        <dbReference type="EMBL" id="KAG6427766.1"/>
    </source>
</evidence>
<protein>
    <submittedName>
        <fullName evidence="3">Uncharacterized protein</fullName>
    </submittedName>
</protein>
<dbReference type="AlphaFoldDB" id="A0A8X9A4V9"/>
<name>A0A8X9A4V9_SALSN</name>
<dbReference type="EMBL" id="PNBA02000004">
    <property type="protein sequence ID" value="KAG6427766.1"/>
    <property type="molecule type" value="Genomic_DNA"/>
</dbReference>
<reference evidence="3" key="1">
    <citation type="submission" date="2018-01" db="EMBL/GenBank/DDBJ databases">
        <authorList>
            <person name="Mao J.F."/>
        </authorList>
    </citation>
    <scope>NUCLEOTIDE SEQUENCE</scope>
    <source>
        <strain evidence="3">Huo1</strain>
        <tissue evidence="3">Leaf</tissue>
    </source>
</reference>
<organism evidence="3">
    <name type="scientific">Salvia splendens</name>
    <name type="common">Scarlet sage</name>
    <dbReference type="NCBI Taxonomy" id="180675"/>
    <lineage>
        <taxon>Eukaryota</taxon>
        <taxon>Viridiplantae</taxon>
        <taxon>Streptophyta</taxon>
        <taxon>Embryophyta</taxon>
        <taxon>Tracheophyta</taxon>
        <taxon>Spermatophyta</taxon>
        <taxon>Magnoliopsida</taxon>
        <taxon>eudicotyledons</taxon>
        <taxon>Gunneridae</taxon>
        <taxon>Pentapetalae</taxon>
        <taxon>asterids</taxon>
        <taxon>lamiids</taxon>
        <taxon>Lamiales</taxon>
        <taxon>Lamiaceae</taxon>
        <taxon>Nepetoideae</taxon>
        <taxon>Mentheae</taxon>
        <taxon>Salviinae</taxon>
        <taxon>Salvia</taxon>
        <taxon>Salvia subgen. Calosphace</taxon>
        <taxon>core Calosphace</taxon>
    </lineage>
</organism>
<keyword evidence="2" id="KW-0472">Membrane</keyword>
<proteinExistence type="predicted"/>
<evidence type="ECO:0000313" key="4">
    <source>
        <dbReference type="Proteomes" id="UP000298416"/>
    </source>
</evidence>
<keyword evidence="4" id="KW-1185">Reference proteome</keyword>
<feature type="transmembrane region" description="Helical" evidence="2">
    <location>
        <begin position="238"/>
        <end position="257"/>
    </location>
</feature>
<feature type="compositionally biased region" description="Polar residues" evidence="1">
    <location>
        <begin position="1"/>
        <end position="18"/>
    </location>
</feature>
<evidence type="ECO:0000256" key="1">
    <source>
        <dbReference type="SAM" id="MobiDB-lite"/>
    </source>
</evidence>
<keyword evidence="2" id="KW-0812">Transmembrane</keyword>
<dbReference type="Proteomes" id="UP000298416">
    <property type="component" value="Unassembled WGS sequence"/>
</dbReference>
<gene>
    <name evidence="3" type="ORF">SASPL_112013</name>
</gene>
<sequence>MRLTHGNRSVLSSTSQTVAPPLKERDRRMVVFAEMESHLSVTDRRVDILHPPDLPNLEPLNAHLDWQQPTSGPLSGFNLTSQAQLLYPPVVQSSLLGSQPQPYFNNTDPYRQPTSQTYTDPWQQEQLVYRPSLPPLQHYFHNQLPPSHDDHQPPYIEQPTTRWCPLPGDNRTAAPLATAVIEPYRNCPMEAFAVHDEAIVVGEVQVKSCSEVMLLNHKSCDGDEMPMSNGGLNQHSTSIGIVVAMAAYINAILAHFVKSVERDVA</sequence>